<keyword evidence="4" id="KW-1185">Reference proteome</keyword>
<organism evidence="3 4">
    <name type="scientific">Ktedonobacter robiniae</name>
    <dbReference type="NCBI Taxonomy" id="2778365"/>
    <lineage>
        <taxon>Bacteria</taxon>
        <taxon>Bacillati</taxon>
        <taxon>Chloroflexota</taxon>
        <taxon>Ktedonobacteria</taxon>
        <taxon>Ktedonobacterales</taxon>
        <taxon>Ktedonobacteraceae</taxon>
        <taxon>Ktedonobacter</taxon>
    </lineage>
</organism>
<protein>
    <recommendedName>
        <fullName evidence="2">DUF5666 domain-containing protein</fullName>
    </recommendedName>
</protein>
<gene>
    <name evidence="3" type="ORF">KSB_82590</name>
</gene>
<dbReference type="InterPro" id="IPR043724">
    <property type="entry name" value="DUF5666"/>
</dbReference>
<feature type="compositionally biased region" description="Low complexity" evidence="1">
    <location>
        <begin position="133"/>
        <end position="146"/>
    </location>
</feature>
<name>A0ABQ3V4H3_9CHLR</name>
<feature type="region of interest" description="Disordered" evidence="1">
    <location>
        <begin position="132"/>
        <end position="165"/>
    </location>
</feature>
<evidence type="ECO:0000256" key="1">
    <source>
        <dbReference type="SAM" id="MobiDB-lite"/>
    </source>
</evidence>
<evidence type="ECO:0000313" key="3">
    <source>
        <dbReference type="EMBL" id="GHO59784.1"/>
    </source>
</evidence>
<dbReference type="Pfam" id="PF18914">
    <property type="entry name" value="DUF5666"/>
    <property type="match status" value="2"/>
</dbReference>
<feature type="domain" description="DUF5666" evidence="2">
    <location>
        <begin position="179"/>
        <end position="243"/>
    </location>
</feature>
<dbReference type="RefSeq" id="WP_201375939.1">
    <property type="nucleotide sequence ID" value="NZ_BNJG01000003.1"/>
</dbReference>
<accession>A0ABQ3V4H3</accession>
<comment type="caution">
    <text evidence="3">The sequence shown here is derived from an EMBL/GenBank/DDBJ whole genome shotgun (WGS) entry which is preliminary data.</text>
</comment>
<evidence type="ECO:0000259" key="2">
    <source>
        <dbReference type="Pfam" id="PF18914"/>
    </source>
</evidence>
<feature type="domain" description="DUF5666" evidence="2">
    <location>
        <begin position="57"/>
        <end position="122"/>
    </location>
</feature>
<evidence type="ECO:0000313" key="4">
    <source>
        <dbReference type="Proteomes" id="UP000654345"/>
    </source>
</evidence>
<dbReference type="PROSITE" id="PS51257">
    <property type="entry name" value="PROKAR_LIPOPROTEIN"/>
    <property type="match status" value="1"/>
</dbReference>
<dbReference type="Proteomes" id="UP000654345">
    <property type="component" value="Unassembled WGS sequence"/>
</dbReference>
<proteinExistence type="predicted"/>
<dbReference type="EMBL" id="BNJG01000003">
    <property type="protein sequence ID" value="GHO59784.1"/>
    <property type="molecule type" value="Genomic_DNA"/>
</dbReference>
<reference evidence="3 4" key="1">
    <citation type="journal article" date="2021" name="Int. J. Syst. Evol. Microbiol.">
        <title>Reticulibacter mediterranei gen. nov., sp. nov., within the new family Reticulibacteraceae fam. nov., and Ktedonospora formicarum gen. nov., sp. nov., Ktedonobacter robiniae sp. nov., Dictyobacter formicarum sp. nov. and Dictyobacter arantiisoli sp. nov., belonging to the class Ktedonobacteria.</title>
        <authorList>
            <person name="Yabe S."/>
            <person name="Zheng Y."/>
            <person name="Wang C.M."/>
            <person name="Sakai Y."/>
            <person name="Abe K."/>
            <person name="Yokota A."/>
            <person name="Donadio S."/>
            <person name="Cavaletti L."/>
            <person name="Monciardini P."/>
        </authorList>
    </citation>
    <scope>NUCLEOTIDE SEQUENCE [LARGE SCALE GENOMIC DNA]</scope>
    <source>
        <strain evidence="3 4">SOSP1-30</strain>
    </source>
</reference>
<sequence>MYGQRLHKTIIGGFAGLSLCALLLSGCGSFPFQGSAASSTPTATNCTSSARFRPVNGTLKSVDGNTLSVTNQQGKSVTAHLEKTTRFTQEKAVAASSLKDGMVVSAVVKQNSDNSTYTATQIVLTDRNTGAFGNNRQQRGNNPNANCVPARQRTPTGNGKGNGNGGVRTNANGTHILSGTVGQLNNNILTVTDTKGDDYTINLASTTNIMQISSATASDLRAGETVTVTGSTEKDGSVDAQNIAILPAGSTN</sequence>